<evidence type="ECO:0000256" key="9">
    <source>
        <dbReference type="ARBA" id="ARBA00022842"/>
    </source>
</evidence>
<dbReference type="InterPro" id="IPR013264">
    <property type="entry name" value="DNAG_N"/>
</dbReference>
<dbReference type="CDD" id="cd03364">
    <property type="entry name" value="TOPRIM_DnaG_primases"/>
    <property type="match status" value="1"/>
</dbReference>
<proteinExistence type="inferred from homology"/>
<dbReference type="GO" id="GO:0006269">
    <property type="term" value="P:DNA replication, synthesis of primer"/>
    <property type="evidence" value="ECO:0007669"/>
    <property type="project" value="UniProtKB-UniRule"/>
</dbReference>
<organism evidence="16 17">
    <name type="scientific">Sphingomicrobium sediminis</name>
    <dbReference type="NCBI Taxonomy" id="2950949"/>
    <lineage>
        <taxon>Bacteria</taxon>
        <taxon>Pseudomonadati</taxon>
        <taxon>Pseudomonadota</taxon>
        <taxon>Alphaproteobacteria</taxon>
        <taxon>Sphingomonadales</taxon>
        <taxon>Sphingomonadaceae</taxon>
        <taxon>Sphingomicrobium</taxon>
    </lineage>
</organism>
<dbReference type="AlphaFoldDB" id="A0A9X2J2B5"/>
<dbReference type="PROSITE" id="PS50880">
    <property type="entry name" value="TOPRIM"/>
    <property type="match status" value="1"/>
</dbReference>
<keyword evidence="9" id="KW-0460">Magnesium</keyword>
<feature type="region of interest" description="Disordered" evidence="14">
    <location>
        <begin position="423"/>
        <end position="447"/>
    </location>
</feature>
<keyword evidence="8 12" id="KW-0862">Zinc</keyword>
<evidence type="ECO:0000256" key="11">
    <source>
        <dbReference type="ARBA" id="ARBA00023163"/>
    </source>
</evidence>
<dbReference type="Gene3D" id="3.90.580.10">
    <property type="entry name" value="Zinc finger, CHC2-type domain"/>
    <property type="match status" value="1"/>
</dbReference>
<gene>
    <name evidence="12 16" type="primary">dnaG</name>
    <name evidence="16" type="ORF">NDO55_03370</name>
</gene>
<feature type="domain" description="Toprim" evidence="15">
    <location>
        <begin position="255"/>
        <end position="337"/>
    </location>
</feature>
<dbReference type="EMBL" id="JAMSHT010000001">
    <property type="protein sequence ID" value="MCM8556855.1"/>
    <property type="molecule type" value="Genomic_DNA"/>
</dbReference>
<evidence type="ECO:0000256" key="3">
    <source>
        <dbReference type="ARBA" id="ARBA00022679"/>
    </source>
</evidence>
<keyword evidence="4 12" id="KW-0548">Nucleotidyltransferase</keyword>
<evidence type="ECO:0000313" key="17">
    <source>
        <dbReference type="Proteomes" id="UP001155128"/>
    </source>
</evidence>
<dbReference type="InterPro" id="IPR050219">
    <property type="entry name" value="DnaG_primase"/>
</dbReference>
<dbReference type="Proteomes" id="UP001155128">
    <property type="component" value="Unassembled WGS sequence"/>
</dbReference>
<dbReference type="PANTHER" id="PTHR30313:SF2">
    <property type="entry name" value="DNA PRIMASE"/>
    <property type="match status" value="1"/>
</dbReference>
<dbReference type="EC" id="2.7.7.101" evidence="12"/>
<dbReference type="NCBIfam" id="TIGR01391">
    <property type="entry name" value="dnaG"/>
    <property type="match status" value="1"/>
</dbReference>
<evidence type="ECO:0000256" key="12">
    <source>
        <dbReference type="HAMAP-Rule" id="MF_00974"/>
    </source>
</evidence>
<dbReference type="Pfam" id="PF01807">
    <property type="entry name" value="Zn_ribbon_DnaG"/>
    <property type="match status" value="1"/>
</dbReference>
<evidence type="ECO:0000259" key="15">
    <source>
        <dbReference type="PROSITE" id="PS50880"/>
    </source>
</evidence>
<evidence type="ECO:0000256" key="13">
    <source>
        <dbReference type="PIRSR" id="PIRSR002811-1"/>
    </source>
</evidence>
<dbReference type="SMART" id="SM00493">
    <property type="entry name" value="TOPRIM"/>
    <property type="match status" value="1"/>
</dbReference>
<keyword evidence="5 12" id="KW-0235">DNA replication</keyword>
<dbReference type="SUPFAM" id="SSF57783">
    <property type="entry name" value="Zinc beta-ribbon"/>
    <property type="match status" value="1"/>
</dbReference>
<evidence type="ECO:0000256" key="14">
    <source>
        <dbReference type="SAM" id="MobiDB-lite"/>
    </source>
</evidence>
<name>A0A9X2J2B5_9SPHN</name>
<evidence type="ECO:0000313" key="16">
    <source>
        <dbReference type="EMBL" id="MCM8556855.1"/>
    </source>
</evidence>
<accession>A0A9X2J2B5</accession>
<keyword evidence="6 12" id="KW-0479">Metal-binding</keyword>
<dbReference type="InterPro" id="IPR037068">
    <property type="entry name" value="DNA_primase_core_N_sf"/>
</dbReference>
<dbReference type="GO" id="GO:1990077">
    <property type="term" value="C:primosome complex"/>
    <property type="evidence" value="ECO:0007669"/>
    <property type="project" value="UniProtKB-KW"/>
</dbReference>
<dbReference type="GO" id="GO:0003899">
    <property type="term" value="F:DNA-directed RNA polymerase activity"/>
    <property type="evidence" value="ECO:0007669"/>
    <property type="project" value="UniProtKB-UniRule"/>
</dbReference>
<evidence type="ECO:0000256" key="4">
    <source>
        <dbReference type="ARBA" id="ARBA00022695"/>
    </source>
</evidence>
<dbReference type="RefSeq" id="WP_252115515.1">
    <property type="nucleotide sequence ID" value="NZ_JAMSHT010000001.1"/>
</dbReference>
<comment type="subunit">
    <text evidence="12">Monomer. Interacts with DnaB.</text>
</comment>
<comment type="domain">
    <text evidence="12">Contains an N-terminal zinc-binding domain, a central core domain that contains the primase activity, and a C-terminal DnaB-binding domain.</text>
</comment>
<dbReference type="InterPro" id="IPR006171">
    <property type="entry name" value="TOPRIM_dom"/>
</dbReference>
<keyword evidence="17" id="KW-1185">Reference proteome</keyword>
<dbReference type="InterPro" id="IPR036977">
    <property type="entry name" value="DNA_primase_Znf_CHC2"/>
</dbReference>
<reference evidence="16" key="1">
    <citation type="submission" date="2022-06" db="EMBL/GenBank/DDBJ databases">
        <title>Sphingomicrobium sedimins sp. nov., a marine bacterium isolated from tidal flat.</title>
        <authorList>
            <person name="Kim C.-H."/>
            <person name="Yoo Y."/>
            <person name="Kim J.-J."/>
        </authorList>
    </citation>
    <scope>NUCLEOTIDE SEQUENCE</scope>
    <source>
        <strain evidence="16">GRR-S6-50</strain>
    </source>
</reference>
<evidence type="ECO:0000256" key="6">
    <source>
        <dbReference type="ARBA" id="ARBA00022723"/>
    </source>
</evidence>
<keyword evidence="11 12" id="KW-0804">Transcription</keyword>
<protein>
    <recommendedName>
        <fullName evidence="12">DNA primase</fullName>
        <ecNumber evidence="12">2.7.7.101</ecNumber>
    </recommendedName>
</protein>
<keyword evidence="2 12" id="KW-0639">Primosome</keyword>
<sequence length="605" mass="66295">MSLPPSFLDELRARTRVSAVVGTDVKLIRAGKEFKACCPFHDEKTPSFYVNDQKGFYHCFGCGAHGDAISYLVDGRGMGFMDAVKELAGKAGMDVPAPDPRAKERAEKRAGLVDVTEAAADWFEEQLSGIEGGAARSYLEKRGLDARTIKKFRLGLAPDDRGKLKRALDRFGVPKLVESGMLIDPEDPTREPYDRFRGRLMIPIRDPRGRVIAFGGRILGDGEPKYLNSPETPLFDKGRQLYNLDLAQAAARKADRIIVVEGYMDVIGLDRAGIGEAVAPLGTALTEDQLRLLWRLSPSPILCFDGDAAGQRAAIRAAERALPQLGPEQSLSFVELPQGQDPDDIVRDGGPDAFNRLLEEPEPLAARLWRHEAGAGPLDTPEQRAGLKQRLLDHSRSIQNPSLSQLYREDWLARFDALTGRQRSSGGGWTQRKGRWVPPSPPVGDAARSLSQIGVDAPTIEALLYGYARFPARLAHDGELLARLPMPDRRLAGLREKLLDAAFSAESLDKGDGLPILANEGADSPSRPVMGFSFTRPGSDPETAERDLAATLDAILASAEIETALEAATKRLEQELSDEAYAEQQRLHRLRDENRERLAALASVE</sequence>
<dbReference type="InterPro" id="IPR034151">
    <property type="entry name" value="TOPRIM_DnaG_bac"/>
</dbReference>
<comment type="caution">
    <text evidence="16">The sequence shown here is derived from an EMBL/GenBank/DDBJ whole genome shotgun (WGS) entry which is preliminary data.</text>
</comment>
<dbReference type="Gene3D" id="3.90.980.10">
    <property type="entry name" value="DNA primase, catalytic core, N-terminal domain"/>
    <property type="match status" value="1"/>
</dbReference>
<dbReference type="Gene3D" id="3.40.1360.10">
    <property type="match status" value="1"/>
</dbReference>
<evidence type="ECO:0000256" key="10">
    <source>
        <dbReference type="ARBA" id="ARBA00023125"/>
    </source>
</evidence>
<comment type="cofactor">
    <cofactor evidence="12 13">
        <name>Zn(2+)</name>
        <dbReference type="ChEBI" id="CHEBI:29105"/>
    </cofactor>
    <text evidence="12 13">Binds 1 zinc ion per monomer.</text>
</comment>
<dbReference type="SMART" id="SM00400">
    <property type="entry name" value="ZnF_CHCC"/>
    <property type="match status" value="1"/>
</dbReference>
<dbReference type="SUPFAM" id="SSF56731">
    <property type="entry name" value="DNA primase core"/>
    <property type="match status" value="1"/>
</dbReference>
<keyword evidence="7 12" id="KW-0863">Zinc-finger</keyword>
<evidence type="ECO:0000256" key="2">
    <source>
        <dbReference type="ARBA" id="ARBA00022515"/>
    </source>
</evidence>
<dbReference type="InterPro" id="IPR030846">
    <property type="entry name" value="DnaG_bac"/>
</dbReference>
<dbReference type="Pfam" id="PF13662">
    <property type="entry name" value="Toprim_4"/>
    <property type="match status" value="1"/>
</dbReference>
<feature type="zinc finger region" description="CHC2-type" evidence="12 13">
    <location>
        <begin position="38"/>
        <end position="62"/>
    </location>
</feature>
<evidence type="ECO:0000256" key="1">
    <source>
        <dbReference type="ARBA" id="ARBA00022478"/>
    </source>
</evidence>
<evidence type="ECO:0000256" key="5">
    <source>
        <dbReference type="ARBA" id="ARBA00022705"/>
    </source>
</evidence>
<dbReference type="GO" id="GO:0008270">
    <property type="term" value="F:zinc ion binding"/>
    <property type="evidence" value="ECO:0007669"/>
    <property type="project" value="UniProtKB-UniRule"/>
</dbReference>
<dbReference type="GO" id="GO:0003677">
    <property type="term" value="F:DNA binding"/>
    <property type="evidence" value="ECO:0007669"/>
    <property type="project" value="UniProtKB-KW"/>
</dbReference>
<comment type="function">
    <text evidence="12">RNA polymerase that catalyzes the synthesis of short RNA molecules used as primers for DNA polymerase during DNA replication.</text>
</comment>
<dbReference type="FunFam" id="3.40.1360.10:FF:000002">
    <property type="entry name" value="DNA primase"/>
    <property type="match status" value="1"/>
</dbReference>
<dbReference type="PANTHER" id="PTHR30313">
    <property type="entry name" value="DNA PRIMASE"/>
    <property type="match status" value="1"/>
</dbReference>
<comment type="catalytic activity">
    <reaction evidence="12">
        <text>ssDNA + n NTP = ssDNA/pppN(pN)n-1 hybrid + (n-1) diphosphate.</text>
        <dbReference type="EC" id="2.7.7.101"/>
    </reaction>
</comment>
<comment type="similarity">
    <text evidence="12">Belongs to the DnaG primase family.</text>
</comment>
<dbReference type="HAMAP" id="MF_00974">
    <property type="entry name" value="DNA_primase_DnaG"/>
    <property type="match status" value="1"/>
</dbReference>
<keyword evidence="10 12" id="KW-0238">DNA-binding</keyword>
<evidence type="ECO:0000256" key="8">
    <source>
        <dbReference type="ARBA" id="ARBA00022833"/>
    </source>
</evidence>
<keyword evidence="1 12" id="KW-0240">DNA-directed RNA polymerase</keyword>
<dbReference type="InterPro" id="IPR006295">
    <property type="entry name" value="DNA_primase_DnaG"/>
</dbReference>
<dbReference type="Pfam" id="PF08275">
    <property type="entry name" value="DNAG_N"/>
    <property type="match status" value="1"/>
</dbReference>
<keyword evidence="3 12" id="KW-0808">Transferase</keyword>
<dbReference type="InterPro" id="IPR002694">
    <property type="entry name" value="Znf_CHC2"/>
</dbReference>
<dbReference type="GO" id="GO:0005737">
    <property type="term" value="C:cytoplasm"/>
    <property type="evidence" value="ECO:0007669"/>
    <property type="project" value="TreeGrafter"/>
</dbReference>
<dbReference type="FunFam" id="3.90.580.10:FF:000001">
    <property type="entry name" value="DNA primase"/>
    <property type="match status" value="1"/>
</dbReference>
<evidence type="ECO:0000256" key="7">
    <source>
        <dbReference type="ARBA" id="ARBA00022771"/>
    </source>
</evidence>
<dbReference type="GO" id="GO:0000428">
    <property type="term" value="C:DNA-directed RNA polymerase complex"/>
    <property type="evidence" value="ECO:0007669"/>
    <property type="project" value="UniProtKB-KW"/>
</dbReference>